<dbReference type="EMBL" id="STGU01000012">
    <property type="protein sequence ID" value="THV32977.1"/>
    <property type="molecule type" value="Genomic_DNA"/>
</dbReference>
<evidence type="ECO:0000313" key="2">
    <source>
        <dbReference type="EMBL" id="THV32977.1"/>
    </source>
</evidence>
<feature type="transmembrane region" description="Helical" evidence="1">
    <location>
        <begin position="20"/>
        <end position="40"/>
    </location>
</feature>
<accession>A0A4S8PPU5</accession>
<evidence type="ECO:0000256" key="1">
    <source>
        <dbReference type="SAM" id="Phobius"/>
    </source>
</evidence>
<keyword evidence="1" id="KW-0472">Membrane</keyword>
<dbReference type="Proteomes" id="UP000307378">
    <property type="component" value="Unassembled WGS sequence"/>
</dbReference>
<sequence length="182" mass="19792">MVLGYEFLPSPEWVAGSKPYAIALGAVGAGLAYYGVRRLLNLPPTTKRHQIINDLLAGPGFFLSRQKRQKISLALLPLAGFAAAYVSVSQLLPMSITLAIGKQAERTYQVDRVVQDKACKYAVYLRDMPFGRDPLCGLPEWFRISLKPGDSLVIEGTGSAAGIFIDTVRVVGNGARSHTEVR</sequence>
<keyword evidence="1" id="KW-1133">Transmembrane helix</keyword>
<comment type="caution">
    <text evidence="2">The sequence shown here is derived from an EMBL/GenBank/DDBJ whole genome shotgun (WGS) entry which is preliminary data.</text>
</comment>
<reference evidence="2 3" key="1">
    <citation type="submission" date="2019-04" db="EMBL/GenBank/DDBJ databases">
        <title>genome sequence of strain W3.</title>
        <authorList>
            <person name="Gao J."/>
            <person name="Sun J."/>
        </authorList>
    </citation>
    <scope>NUCLEOTIDE SEQUENCE [LARGE SCALE GENOMIC DNA]</scope>
    <source>
        <strain evidence="2 3">W3</strain>
    </source>
</reference>
<dbReference type="RefSeq" id="WP_136542678.1">
    <property type="nucleotide sequence ID" value="NZ_STGU01000012.1"/>
</dbReference>
<evidence type="ECO:0000313" key="3">
    <source>
        <dbReference type="Proteomes" id="UP000307378"/>
    </source>
</evidence>
<keyword evidence="1" id="KW-0812">Transmembrane</keyword>
<dbReference type="AlphaFoldDB" id="A0A4S8PPU5"/>
<gene>
    <name evidence="2" type="ORF">FAA86_18985</name>
</gene>
<feature type="transmembrane region" description="Helical" evidence="1">
    <location>
        <begin position="71"/>
        <end position="92"/>
    </location>
</feature>
<name>A0A4S8PPU5_9HYPH</name>
<proteinExistence type="predicted"/>
<protein>
    <submittedName>
        <fullName evidence="2">Uncharacterized protein</fullName>
    </submittedName>
</protein>
<organism evidence="2 3">
    <name type="scientific">Rhizobium rosettiformans W3</name>
    <dbReference type="NCBI Taxonomy" id="538378"/>
    <lineage>
        <taxon>Bacteria</taxon>
        <taxon>Pseudomonadati</taxon>
        <taxon>Pseudomonadota</taxon>
        <taxon>Alphaproteobacteria</taxon>
        <taxon>Hyphomicrobiales</taxon>
        <taxon>Rhizobiaceae</taxon>
        <taxon>Rhizobium/Agrobacterium group</taxon>
        <taxon>Rhizobium</taxon>
    </lineage>
</organism>